<proteinExistence type="predicted"/>
<organism evidence="1 2">
    <name type="scientific">Trichonephila clavipes</name>
    <name type="common">Golden silk orbweaver</name>
    <name type="synonym">Nephila clavipes</name>
    <dbReference type="NCBI Taxonomy" id="2585209"/>
    <lineage>
        <taxon>Eukaryota</taxon>
        <taxon>Metazoa</taxon>
        <taxon>Ecdysozoa</taxon>
        <taxon>Arthropoda</taxon>
        <taxon>Chelicerata</taxon>
        <taxon>Arachnida</taxon>
        <taxon>Araneae</taxon>
        <taxon>Araneomorphae</taxon>
        <taxon>Entelegynae</taxon>
        <taxon>Araneoidea</taxon>
        <taxon>Nephilidae</taxon>
        <taxon>Trichonephila</taxon>
    </lineage>
</organism>
<accession>A0A8X6RPE0</accession>
<dbReference type="EMBL" id="BMAU01021184">
    <property type="protein sequence ID" value="GFX95166.1"/>
    <property type="molecule type" value="Genomic_DNA"/>
</dbReference>
<protein>
    <submittedName>
        <fullName evidence="1">Uncharacterized protein</fullName>
    </submittedName>
</protein>
<reference evidence="1" key="1">
    <citation type="submission" date="2020-08" db="EMBL/GenBank/DDBJ databases">
        <title>Multicomponent nature underlies the extraordinary mechanical properties of spider dragline silk.</title>
        <authorList>
            <person name="Kono N."/>
            <person name="Nakamura H."/>
            <person name="Mori M."/>
            <person name="Yoshida Y."/>
            <person name="Ohtoshi R."/>
            <person name="Malay A.D."/>
            <person name="Moran D.A.P."/>
            <person name="Tomita M."/>
            <person name="Numata K."/>
            <person name="Arakawa K."/>
        </authorList>
    </citation>
    <scope>NUCLEOTIDE SEQUENCE</scope>
</reference>
<sequence>MEPLCWFSGPTPSTNEGGIREAGSVDLCDGVAVTILRQYGKMVDGGMREGRAGDVDLGDAGVVKILRPCSETNDGGMREGRAGAVDFGDGAAVMILRPYTPQTYDEGMRVGPELSFLALEVLFWFSGLTLQTDDGGMRKGIINDFYTFCYLEYFVSAGLVVHGDGGAVLGHRPYSQTNDGGMREGRAVSVDLGDGSTVMILRPYSQTDDEGMREGSELLFLVLEVLCWFSGPTPQTDDGGMTEGRGGAADLGDGCALMILRTYSQTVDGGMREGRWAGAFVYGKGDSCVGSPALHCKRMIGELGRVALVLGKGDSCVGSLRPTPHTDDGGMREDRAGAVHLVNGEAVMILRAYATNGRWRNEGSTRAVVLGVGGPVLVLRLYATNRDGGMTEGRTRAVVLGVGGPVWFSGLTLQTDDGGMRKGIINDFYTFCYLEYFVRAGLVVHGDGGAMLGHRPYSQTDDGGMMEGRREMIKE</sequence>
<keyword evidence="2" id="KW-1185">Reference proteome</keyword>
<dbReference type="AlphaFoldDB" id="A0A8X6RPE0"/>
<comment type="caution">
    <text evidence="1">The sequence shown here is derived from an EMBL/GenBank/DDBJ whole genome shotgun (WGS) entry which is preliminary data.</text>
</comment>
<evidence type="ECO:0000313" key="1">
    <source>
        <dbReference type="EMBL" id="GFX95166.1"/>
    </source>
</evidence>
<name>A0A8X6RPE0_TRICX</name>
<evidence type="ECO:0000313" key="2">
    <source>
        <dbReference type="Proteomes" id="UP000887159"/>
    </source>
</evidence>
<gene>
    <name evidence="1" type="ORF">TNCV_4921091</name>
</gene>
<dbReference type="Proteomes" id="UP000887159">
    <property type="component" value="Unassembled WGS sequence"/>
</dbReference>